<keyword evidence="4 7" id="KW-0812">Transmembrane</keyword>
<feature type="transmembrane region" description="Helical" evidence="7">
    <location>
        <begin position="105"/>
        <end position="128"/>
    </location>
</feature>
<gene>
    <name evidence="9" type="ORF">DVH24_040683</name>
</gene>
<comment type="similarity">
    <text evidence="2 7">Belongs to the Casparian strip membrane proteins (CASP) family.</text>
</comment>
<dbReference type="Proteomes" id="UP000290289">
    <property type="component" value="Chromosome 13"/>
</dbReference>
<accession>A0A498I7X3</accession>
<evidence type="ECO:0000256" key="2">
    <source>
        <dbReference type="ARBA" id="ARBA00007651"/>
    </source>
</evidence>
<dbReference type="InterPro" id="IPR044173">
    <property type="entry name" value="CASPL"/>
</dbReference>
<organism evidence="9 10">
    <name type="scientific">Malus domestica</name>
    <name type="common">Apple</name>
    <name type="synonym">Pyrus malus</name>
    <dbReference type="NCBI Taxonomy" id="3750"/>
    <lineage>
        <taxon>Eukaryota</taxon>
        <taxon>Viridiplantae</taxon>
        <taxon>Streptophyta</taxon>
        <taxon>Embryophyta</taxon>
        <taxon>Tracheophyta</taxon>
        <taxon>Spermatophyta</taxon>
        <taxon>Magnoliopsida</taxon>
        <taxon>eudicotyledons</taxon>
        <taxon>Gunneridae</taxon>
        <taxon>Pentapetalae</taxon>
        <taxon>rosids</taxon>
        <taxon>fabids</taxon>
        <taxon>Rosales</taxon>
        <taxon>Rosaceae</taxon>
        <taxon>Amygdaloideae</taxon>
        <taxon>Maleae</taxon>
        <taxon>Malus</taxon>
    </lineage>
</organism>
<evidence type="ECO:0000256" key="6">
    <source>
        <dbReference type="ARBA" id="ARBA00023136"/>
    </source>
</evidence>
<dbReference type="Pfam" id="PF04535">
    <property type="entry name" value="CASP_dom"/>
    <property type="match status" value="2"/>
</dbReference>
<keyword evidence="5 7" id="KW-1133">Transmembrane helix</keyword>
<evidence type="ECO:0000256" key="4">
    <source>
        <dbReference type="ARBA" id="ARBA00022692"/>
    </source>
</evidence>
<comment type="caution">
    <text evidence="9">The sequence shown here is derived from an EMBL/GenBank/DDBJ whole genome shotgun (WGS) entry which is preliminary data.</text>
</comment>
<protein>
    <recommendedName>
        <fullName evidence="7">CASP-like protein</fullName>
    </recommendedName>
</protein>
<evidence type="ECO:0000313" key="10">
    <source>
        <dbReference type="Proteomes" id="UP000290289"/>
    </source>
</evidence>
<evidence type="ECO:0000256" key="1">
    <source>
        <dbReference type="ARBA" id="ARBA00004651"/>
    </source>
</evidence>
<dbReference type="PANTHER" id="PTHR36488:SF12">
    <property type="entry name" value="CASP-LIKE PROTEIN"/>
    <property type="match status" value="1"/>
</dbReference>
<evidence type="ECO:0000313" key="9">
    <source>
        <dbReference type="EMBL" id="RXH79536.1"/>
    </source>
</evidence>
<feature type="transmembrane region" description="Helical" evidence="7">
    <location>
        <begin position="149"/>
        <end position="168"/>
    </location>
</feature>
<comment type="subunit">
    <text evidence="7">Homodimer and heterodimers.</text>
</comment>
<feature type="domain" description="Casparian strip membrane protein" evidence="8">
    <location>
        <begin position="156"/>
        <end position="200"/>
    </location>
</feature>
<dbReference type="InterPro" id="IPR006459">
    <property type="entry name" value="CASP/CASPL"/>
</dbReference>
<reference evidence="9 10" key="1">
    <citation type="submission" date="2018-10" db="EMBL/GenBank/DDBJ databases">
        <title>A high-quality apple genome assembly.</title>
        <authorList>
            <person name="Hu J."/>
        </authorList>
    </citation>
    <scope>NUCLEOTIDE SEQUENCE [LARGE SCALE GENOMIC DNA]</scope>
    <source>
        <strain evidence="10">cv. HFTH1</strain>
        <tissue evidence="9">Young leaf</tissue>
    </source>
</reference>
<proteinExistence type="inferred from homology"/>
<keyword evidence="6 7" id="KW-0472">Membrane</keyword>
<evidence type="ECO:0000256" key="3">
    <source>
        <dbReference type="ARBA" id="ARBA00022475"/>
    </source>
</evidence>
<keyword evidence="10" id="KW-1185">Reference proteome</keyword>
<dbReference type="InterPro" id="IPR006702">
    <property type="entry name" value="CASP_dom"/>
</dbReference>
<sequence>MKAGGGPVVEVTKASKPIPKIKLRKLLSVLDFTLRVVGTLASAIAMGTSRETLPFAARSVRFGARYKDLPRFFVITNSIVCVYLVLSLPVSIVHIIWTAAVNSRIILIISDTSPFLLLYSSVYLCPLIHLLFNLKGRKKKGKSKEERNGMLKSLFSCCTAIVYLAHYGNPSTNWFAFCRQFNSFCGRISGSLIGSFVAITVLVLLIIMSSAAISRR</sequence>
<name>A0A498I7X3_MALDO</name>
<keyword evidence="3 7" id="KW-1003">Cell membrane</keyword>
<dbReference type="NCBIfam" id="TIGR01569">
    <property type="entry name" value="A_tha_TIGR01569"/>
    <property type="match status" value="2"/>
</dbReference>
<dbReference type="EMBL" id="RDQH01000339">
    <property type="protein sequence ID" value="RXH79536.1"/>
    <property type="molecule type" value="Genomic_DNA"/>
</dbReference>
<dbReference type="PANTHER" id="PTHR36488">
    <property type="entry name" value="CASP-LIKE PROTEIN 1U1"/>
    <property type="match status" value="1"/>
</dbReference>
<feature type="domain" description="Casparian strip membrane protein" evidence="8">
    <location>
        <begin position="27"/>
        <end position="121"/>
    </location>
</feature>
<comment type="subcellular location">
    <subcellularLocation>
        <location evidence="1 7">Cell membrane</location>
        <topology evidence="1 7">Multi-pass membrane protein</topology>
    </subcellularLocation>
</comment>
<evidence type="ECO:0000259" key="8">
    <source>
        <dbReference type="Pfam" id="PF04535"/>
    </source>
</evidence>
<evidence type="ECO:0000256" key="7">
    <source>
        <dbReference type="RuleBase" id="RU361233"/>
    </source>
</evidence>
<evidence type="ECO:0000256" key="5">
    <source>
        <dbReference type="ARBA" id="ARBA00022989"/>
    </source>
</evidence>
<dbReference type="GO" id="GO:0005886">
    <property type="term" value="C:plasma membrane"/>
    <property type="evidence" value="ECO:0007669"/>
    <property type="project" value="UniProtKB-SubCell"/>
</dbReference>
<feature type="transmembrane region" description="Helical" evidence="7">
    <location>
        <begin position="74"/>
        <end position="99"/>
    </location>
</feature>
<feature type="transmembrane region" description="Helical" evidence="7">
    <location>
        <begin position="188"/>
        <end position="213"/>
    </location>
</feature>
<dbReference type="AlphaFoldDB" id="A0A498I7X3"/>